<evidence type="ECO:0000313" key="11">
    <source>
        <dbReference type="Proteomes" id="UP000838686"/>
    </source>
</evidence>
<dbReference type="InterPro" id="IPR010140">
    <property type="entry name" value="Histidinol_P_phosphatase_HisJ"/>
</dbReference>
<accession>A0ABN8H1I6</accession>
<evidence type="ECO:0000256" key="2">
    <source>
        <dbReference type="ARBA" id="ARBA00009152"/>
    </source>
</evidence>
<dbReference type="EMBL" id="CAKMMF010000047">
    <property type="protein sequence ID" value="CAH1224653.1"/>
    <property type="molecule type" value="Genomic_DNA"/>
</dbReference>
<protein>
    <recommendedName>
        <fullName evidence="3 8">Histidinol-phosphatase</fullName>
        <shortName evidence="8">HolPase</shortName>
        <ecNumber evidence="3 8">3.1.3.15</ecNumber>
    </recommendedName>
</protein>
<dbReference type="SUPFAM" id="SSF89550">
    <property type="entry name" value="PHP domain-like"/>
    <property type="match status" value="1"/>
</dbReference>
<dbReference type="EC" id="3.1.3.15" evidence="3 8"/>
<dbReference type="PANTHER" id="PTHR21039:SF0">
    <property type="entry name" value="HISTIDINOL-PHOSPHATASE"/>
    <property type="match status" value="1"/>
</dbReference>
<comment type="similarity">
    <text evidence="2 8">Belongs to the PHP hydrolase family. HisK subfamily.</text>
</comment>
<proteinExistence type="inferred from homology"/>
<dbReference type="CDD" id="cd12110">
    <property type="entry name" value="PHP_HisPPase_Hisj_like"/>
    <property type="match status" value="1"/>
</dbReference>
<evidence type="ECO:0000256" key="5">
    <source>
        <dbReference type="ARBA" id="ARBA00022801"/>
    </source>
</evidence>
<dbReference type="NCBIfam" id="NF005996">
    <property type="entry name" value="PRK08123.1"/>
    <property type="match status" value="1"/>
</dbReference>
<evidence type="ECO:0000256" key="1">
    <source>
        <dbReference type="ARBA" id="ARBA00004970"/>
    </source>
</evidence>
<organism evidence="10 11">
    <name type="scientific">Paenibacillus plantiphilus</name>
    <dbReference type="NCBI Taxonomy" id="2905650"/>
    <lineage>
        <taxon>Bacteria</taxon>
        <taxon>Bacillati</taxon>
        <taxon>Bacillota</taxon>
        <taxon>Bacilli</taxon>
        <taxon>Bacillales</taxon>
        <taxon>Paenibacillaceae</taxon>
        <taxon>Paenibacillus</taxon>
    </lineage>
</organism>
<dbReference type="InterPro" id="IPR016195">
    <property type="entry name" value="Pol/histidinol_Pase-like"/>
</dbReference>
<evidence type="ECO:0000256" key="3">
    <source>
        <dbReference type="ARBA" id="ARBA00013085"/>
    </source>
</evidence>
<reference evidence="10" key="1">
    <citation type="submission" date="2022-01" db="EMBL/GenBank/DDBJ databases">
        <authorList>
            <person name="Criscuolo A."/>
        </authorList>
    </citation>
    <scope>NUCLEOTIDE SEQUENCE</scope>
    <source>
        <strain evidence="10">CIP111893</strain>
    </source>
</reference>
<evidence type="ECO:0000256" key="7">
    <source>
        <dbReference type="ARBA" id="ARBA00049158"/>
    </source>
</evidence>
<evidence type="ECO:0000256" key="4">
    <source>
        <dbReference type="ARBA" id="ARBA00022605"/>
    </source>
</evidence>
<comment type="pathway">
    <text evidence="1 8">Amino-acid biosynthesis; L-histidine biosynthesis; L-histidine from 5-phospho-alpha-D-ribose 1-diphosphate: step 8/9.</text>
</comment>
<evidence type="ECO:0000256" key="8">
    <source>
        <dbReference type="RuleBase" id="RU366003"/>
    </source>
</evidence>
<dbReference type="Pfam" id="PF02811">
    <property type="entry name" value="PHP"/>
    <property type="match status" value="1"/>
</dbReference>
<evidence type="ECO:0000256" key="6">
    <source>
        <dbReference type="ARBA" id="ARBA00023102"/>
    </source>
</evidence>
<dbReference type="NCBIfam" id="TIGR01856">
    <property type="entry name" value="hisJ_fam"/>
    <property type="match status" value="1"/>
</dbReference>
<evidence type="ECO:0000259" key="9">
    <source>
        <dbReference type="Pfam" id="PF02811"/>
    </source>
</evidence>
<comment type="catalytic activity">
    <reaction evidence="7 8">
        <text>L-histidinol phosphate + H2O = L-histidinol + phosphate</text>
        <dbReference type="Rhea" id="RHEA:14465"/>
        <dbReference type="ChEBI" id="CHEBI:15377"/>
        <dbReference type="ChEBI" id="CHEBI:43474"/>
        <dbReference type="ChEBI" id="CHEBI:57699"/>
        <dbReference type="ChEBI" id="CHEBI:57980"/>
        <dbReference type="EC" id="3.1.3.15"/>
    </reaction>
</comment>
<sequence length="397" mass="44614">MLHQPFDTISYCYVTDCKNTVNLAENDPFKRFTCKSAAKKQRSTVNARFWAMFDVFLQVLCLRAVVFDAGDVFLQVLRLPSAVFDAGDVFLQVGVVGFRSLCRNSAACGGCSFKNCHRSGFWKQGGAGALLIDYHTHHARCGHAVGELEEYVKRGIEIGLHEIGLSDHMPLLHVDPADYYPEMAMPMEELPRYVEECFGLKEKYKGQINVRVGLEGDYIEGCEDAIHAIVSAYPWDYVIGSVHFLGTWDVTDFRQTAGWDGQDRMAVYERYYDAVGKAAATGFYDYIGHIDVIKRFGYKPDGDVTDMEDAALEAVKRAGIAIELNASGLRTPAAEMFPSRRMLERVLDLGIPLTIGSDAHHPERLGQYLDEARALLKEVGFRQLATFEGRKRRMIDF</sequence>
<gene>
    <name evidence="10" type="primary">ycdX</name>
    <name evidence="10" type="ORF">PAECIP111893_05161</name>
</gene>
<comment type="caution">
    <text evidence="10">The sequence shown here is derived from an EMBL/GenBank/DDBJ whole genome shotgun (WGS) entry which is preliminary data.</text>
</comment>
<dbReference type="PANTHER" id="PTHR21039">
    <property type="entry name" value="HISTIDINOL PHOSPHATASE-RELATED"/>
    <property type="match status" value="1"/>
</dbReference>
<dbReference type="GO" id="GO:0016787">
    <property type="term" value="F:hydrolase activity"/>
    <property type="evidence" value="ECO:0007669"/>
    <property type="project" value="UniProtKB-KW"/>
</dbReference>
<feature type="domain" description="PHP" evidence="9">
    <location>
        <begin position="133"/>
        <end position="326"/>
    </location>
</feature>
<keyword evidence="4 8" id="KW-0028">Amino-acid biosynthesis</keyword>
<evidence type="ECO:0000313" key="10">
    <source>
        <dbReference type="EMBL" id="CAH1224653.1"/>
    </source>
</evidence>
<keyword evidence="6 8" id="KW-0368">Histidine biosynthesis</keyword>
<name>A0ABN8H1I6_9BACL</name>
<dbReference type="NCBIfam" id="NF005596">
    <property type="entry name" value="PRK07328.1"/>
    <property type="match status" value="1"/>
</dbReference>
<dbReference type="Proteomes" id="UP000838686">
    <property type="component" value="Unassembled WGS sequence"/>
</dbReference>
<dbReference type="Gene3D" id="3.20.20.140">
    <property type="entry name" value="Metal-dependent hydrolases"/>
    <property type="match status" value="1"/>
</dbReference>
<keyword evidence="11" id="KW-1185">Reference proteome</keyword>
<keyword evidence="5 8" id="KW-0378">Hydrolase</keyword>
<dbReference type="InterPro" id="IPR004013">
    <property type="entry name" value="PHP_dom"/>
</dbReference>